<sequence>MVFTKSLTLTDLETKLMVPNDFFRNLFPAQGQGSGGGGGGAVDFMVRNQNGLTWTFRLSNIRTGPDRYKLVVSAGWLQFVRDRKLKSGDCLTIYKEGGNDRMFRIEVKRRENSKGSYDWTRLV</sequence>
<dbReference type="InterPro" id="IPR003340">
    <property type="entry name" value="B3_DNA-bd"/>
</dbReference>
<dbReference type="AlphaFoldDB" id="A0A2P5FCK2"/>
<dbReference type="Pfam" id="PF02362">
    <property type="entry name" value="B3"/>
    <property type="match status" value="1"/>
</dbReference>
<organism evidence="7 8">
    <name type="scientific">Trema orientale</name>
    <name type="common">Charcoal tree</name>
    <name type="synonym">Celtis orientalis</name>
    <dbReference type="NCBI Taxonomy" id="63057"/>
    <lineage>
        <taxon>Eukaryota</taxon>
        <taxon>Viridiplantae</taxon>
        <taxon>Streptophyta</taxon>
        <taxon>Embryophyta</taxon>
        <taxon>Tracheophyta</taxon>
        <taxon>Spermatophyta</taxon>
        <taxon>Magnoliopsida</taxon>
        <taxon>eudicotyledons</taxon>
        <taxon>Gunneridae</taxon>
        <taxon>Pentapetalae</taxon>
        <taxon>rosids</taxon>
        <taxon>fabids</taxon>
        <taxon>Rosales</taxon>
        <taxon>Cannabaceae</taxon>
        <taxon>Trema</taxon>
    </lineage>
</organism>
<keyword evidence="8" id="KW-1185">Reference proteome</keyword>
<evidence type="ECO:0000256" key="1">
    <source>
        <dbReference type="ARBA" id="ARBA00004123"/>
    </source>
</evidence>
<dbReference type="EMBL" id="JXTC01000044">
    <property type="protein sequence ID" value="PON95515.1"/>
    <property type="molecule type" value="Genomic_DNA"/>
</dbReference>
<protein>
    <submittedName>
        <fullName evidence="7">B3 DNA binding domain containing protein</fullName>
    </submittedName>
</protein>
<evidence type="ECO:0000313" key="7">
    <source>
        <dbReference type="EMBL" id="PON95515.1"/>
    </source>
</evidence>
<dbReference type="GO" id="GO:0003677">
    <property type="term" value="F:DNA binding"/>
    <property type="evidence" value="ECO:0007669"/>
    <property type="project" value="UniProtKB-KW"/>
</dbReference>
<keyword evidence="3" id="KW-0238">DNA-binding</keyword>
<keyword evidence="2" id="KW-0805">Transcription regulation</keyword>
<evidence type="ECO:0000313" key="8">
    <source>
        <dbReference type="Proteomes" id="UP000237000"/>
    </source>
</evidence>
<dbReference type="SUPFAM" id="SSF101936">
    <property type="entry name" value="DNA-binding pseudobarrel domain"/>
    <property type="match status" value="1"/>
</dbReference>
<evidence type="ECO:0000256" key="2">
    <source>
        <dbReference type="ARBA" id="ARBA00023015"/>
    </source>
</evidence>
<evidence type="ECO:0000256" key="3">
    <source>
        <dbReference type="ARBA" id="ARBA00023125"/>
    </source>
</evidence>
<comment type="subcellular location">
    <subcellularLocation>
        <location evidence="1">Nucleus</location>
    </subcellularLocation>
</comment>
<keyword evidence="4" id="KW-0804">Transcription</keyword>
<dbReference type="OrthoDB" id="1698378at2759"/>
<dbReference type="InParanoid" id="A0A2P5FCK2"/>
<proteinExistence type="predicted"/>
<evidence type="ECO:0000256" key="4">
    <source>
        <dbReference type="ARBA" id="ARBA00023163"/>
    </source>
</evidence>
<dbReference type="Gene3D" id="2.40.330.10">
    <property type="entry name" value="DNA-binding pseudobarrel domain"/>
    <property type="match status" value="1"/>
</dbReference>
<dbReference type="CDD" id="cd10017">
    <property type="entry name" value="B3_DNA"/>
    <property type="match status" value="1"/>
</dbReference>
<dbReference type="InterPro" id="IPR015300">
    <property type="entry name" value="DNA-bd_pseudobarrel_sf"/>
</dbReference>
<keyword evidence="5" id="KW-0539">Nucleus</keyword>
<gene>
    <name evidence="7" type="ORF">TorRG33x02_086610</name>
</gene>
<dbReference type="GO" id="GO:0005634">
    <property type="term" value="C:nucleus"/>
    <property type="evidence" value="ECO:0007669"/>
    <property type="project" value="UniProtKB-SubCell"/>
</dbReference>
<dbReference type="PROSITE" id="PS50863">
    <property type="entry name" value="B3"/>
    <property type="match status" value="1"/>
</dbReference>
<comment type="caution">
    <text evidence="7">The sequence shown here is derived from an EMBL/GenBank/DDBJ whole genome shotgun (WGS) entry which is preliminary data.</text>
</comment>
<feature type="domain" description="TF-B3" evidence="6">
    <location>
        <begin position="1"/>
        <end position="111"/>
    </location>
</feature>
<dbReference type="Proteomes" id="UP000237000">
    <property type="component" value="Unassembled WGS sequence"/>
</dbReference>
<accession>A0A2P5FCK2</accession>
<evidence type="ECO:0000256" key="5">
    <source>
        <dbReference type="ARBA" id="ARBA00023242"/>
    </source>
</evidence>
<reference evidence="8" key="1">
    <citation type="submission" date="2016-06" db="EMBL/GenBank/DDBJ databases">
        <title>Parallel loss of symbiosis genes in relatives of nitrogen-fixing non-legume Parasponia.</title>
        <authorList>
            <person name="Van Velzen R."/>
            <person name="Holmer R."/>
            <person name="Bu F."/>
            <person name="Rutten L."/>
            <person name="Van Zeijl A."/>
            <person name="Liu W."/>
            <person name="Santuari L."/>
            <person name="Cao Q."/>
            <person name="Sharma T."/>
            <person name="Shen D."/>
            <person name="Roswanjaya Y."/>
            <person name="Wardhani T."/>
            <person name="Kalhor M.S."/>
            <person name="Jansen J."/>
            <person name="Van den Hoogen J."/>
            <person name="Gungor B."/>
            <person name="Hartog M."/>
            <person name="Hontelez J."/>
            <person name="Verver J."/>
            <person name="Yang W.-C."/>
            <person name="Schijlen E."/>
            <person name="Repin R."/>
            <person name="Schilthuizen M."/>
            <person name="Schranz E."/>
            <person name="Heidstra R."/>
            <person name="Miyata K."/>
            <person name="Fedorova E."/>
            <person name="Kohlen W."/>
            <person name="Bisseling T."/>
            <person name="Smit S."/>
            <person name="Geurts R."/>
        </authorList>
    </citation>
    <scope>NUCLEOTIDE SEQUENCE [LARGE SCALE GENOMIC DNA]</scope>
    <source>
        <strain evidence="8">cv. RG33-2</strain>
    </source>
</reference>
<dbReference type="SMART" id="SM01019">
    <property type="entry name" value="B3"/>
    <property type="match status" value="1"/>
</dbReference>
<name>A0A2P5FCK2_TREOI</name>
<evidence type="ECO:0000259" key="6">
    <source>
        <dbReference type="PROSITE" id="PS50863"/>
    </source>
</evidence>